<dbReference type="InterPro" id="IPR002156">
    <property type="entry name" value="RNaseH_domain"/>
</dbReference>
<name>A0ABQ7LV33_BRACM</name>
<dbReference type="PANTHER" id="PTHR47074">
    <property type="entry name" value="BNAC02G40300D PROTEIN"/>
    <property type="match status" value="1"/>
</dbReference>
<dbReference type="InterPro" id="IPR044730">
    <property type="entry name" value="RNase_H-like_dom_plant"/>
</dbReference>
<proteinExistence type="predicted"/>
<dbReference type="EMBL" id="JADBGQ010000007">
    <property type="protein sequence ID" value="KAG5389591.1"/>
    <property type="molecule type" value="Genomic_DNA"/>
</dbReference>
<gene>
    <name evidence="2" type="primary">A08g508080.1_BraROA</name>
    <name evidence="2" type="ORF">IGI04_031132</name>
</gene>
<feature type="domain" description="RNase H type-1" evidence="1">
    <location>
        <begin position="13"/>
        <end position="101"/>
    </location>
</feature>
<dbReference type="PANTHER" id="PTHR47074:SF11">
    <property type="entry name" value="REVERSE TRANSCRIPTASE-LIKE PROTEIN"/>
    <property type="match status" value="1"/>
</dbReference>
<comment type="caution">
    <text evidence="2">The sequence shown here is derived from an EMBL/GenBank/DDBJ whole genome shotgun (WGS) entry which is preliminary data.</text>
</comment>
<dbReference type="Proteomes" id="UP000823674">
    <property type="component" value="Chromosome A08"/>
</dbReference>
<reference evidence="2 3" key="1">
    <citation type="submission" date="2021-03" db="EMBL/GenBank/DDBJ databases">
        <authorList>
            <person name="King G.J."/>
            <person name="Bancroft I."/>
            <person name="Baten A."/>
            <person name="Bloomfield J."/>
            <person name="Borpatragohain P."/>
            <person name="He Z."/>
            <person name="Irish N."/>
            <person name="Irwin J."/>
            <person name="Liu K."/>
            <person name="Mauleon R.P."/>
            <person name="Moore J."/>
            <person name="Morris R."/>
            <person name="Ostergaard L."/>
            <person name="Wang B."/>
            <person name="Wells R."/>
        </authorList>
    </citation>
    <scope>NUCLEOTIDE SEQUENCE [LARGE SCALE GENOMIC DNA]</scope>
    <source>
        <strain evidence="2">R-o-18</strain>
        <tissue evidence="2">Leaf</tissue>
    </source>
</reference>
<evidence type="ECO:0000313" key="3">
    <source>
        <dbReference type="Proteomes" id="UP000823674"/>
    </source>
</evidence>
<evidence type="ECO:0000313" key="2">
    <source>
        <dbReference type="EMBL" id="KAG5389591.1"/>
    </source>
</evidence>
<protein>
    <recommendedName>
        <fullName evidence="1">RNase H type-1 domain-containing protein</fullName>
    </recommendedName>
</protein>
<dbReference type="InterPro" id="IPR012337">
    <property type="entry name" value="RNaseH-like_sf"/>
</dbReference>
<dbReference type="CDD" id="cd06222">
    <property type="entry name" value="RNase_H_like"/>
    <property type="match status" value="1"/>
</dbReference>
<sequence>MNREQRNLRKKGMRDIYSVIVAEGLALKEAVTTCRLQEIKEVRFESDSAQLISAINKRDSPLELYGVVEDILILASEFDRVAFEWIPRERNSEADRLAKNALLLFEQEVVVDDLMPPPN</sequence>
<dbReference type="Gene3D" id="3.30.420.10">
    <property type="entry name" value="Ribonuclease H-like superfamily/Ribonuclease H"/>
    <property type="match status" value="1"/>
</dbReference>
<evidence type="ECO:0000259" key="1">
    <source>
        <dbReference type="Pfam" id="PF13456"/>
    </source>
</evidence>
<dbReference type="InterPro" id="IPR036397">
    <property type="entry name" value="RNaseH_sf"/>
</dbReference>
<accession>A0ABQ7LV33</accession>
<dbReference type="Pfam" id="PF13456">
    <property type="entry name" value="RVT_3"/>
    <property type="match status" value="1"/>
</dbReference>
<dbReference type="SUPFAM" id="SSF53098">
    <property type="entry name" value="Ribonuclease H-like"/>
    <property type="match status" value="1"/>
</dbReference>
<keyword evidence="3" id="KW-1185">Reference proteome</keyword>
<dbReference type="InterPro" id="IPR052929">
    <property type="entry name" value="RNase_H-like_EbsB-rel"/>
</dbReference>
<organism evidence="2 3">
    <name type="scientific">Brassica rapa subsp. trilocularis</name>
    <dbReference type="NCBI Taxonomy" id="1813537"/>
    <lineage>
        <taxon>Eukaryota</taxon>
        <taxon>Viridiplantae</taxon>
        <taxon>Streptophyta</taxon>
        <taxon>Embryophyta</taxon>
        <taxon>Tracheophyta</taxon>
        <taxon>Spermatophyta</taxon>
        <taxon>Magnoliopsida</taxon>
        <taxon>eudicotyledons</taxon>
        <taxon>Gunneridae</taxon>
        <taxon>Pentapetalae</taxon>
        <taxon>rosids</taxon>
        <taxon>malvids</taxon>
        <taxon>Brassicales</taxon>
        <taxon>Brassicaceae</taxon>
        <taxon>Brassiceae</taxon>
        <taxon>Brassica</taxon>
    </lineage>
</organism>